<sequence length="487" mass="55091">MVLVIGNHSSGKSTFINHIIGQPIQKSGRAPTDCSFTILVGGDRAQRLDGFALMRQEKSGFSNIKQKFGSDFVSQIEMKIVENSKFLNDSGVMLVDSPGMIDPPNEAASRTSMDRGYDFSAVVEWLADRADVVLVMFDPDKPGTTFETLHVLTTGLLKYSSKLLLILNKVDDFETVHDFARAYGALCWNLSKVIPRKDLPFIYTMYVPRSLDKNDINDEAKSRLSIRQCSPKLLGTHDGVDLKLLLETEFDGIRSEVMREAARAPDRSTDAMLDSLRNTSLRLKLHCNLLERCKDELSDYISFWEHWRTIGAAAGIGLVLFYLARTLGKPSSASTSPIKNSTPPSSVAWQRDWAEKVSESQPRFKYLTLFKLVLGSCVPNVALWRVSMHRIKRKEEQVQRWLPGIFKQLCAKRLQRSDREYSQLAAVWGQVQPDINAALESSRLDGFPEFDKSDMDLLDNVLDVQIPRLEQWAQDRDVNHYKSHAPE</sequence>
<dbReference type="Gene3D" id="3.40.50.300">
    <property type="entry name" value="P-loop containing nucleotide triphosphate hydrolases"/>
    <property type="match status" value="1"/>
</dbReference>
<dbReference type="PANTHER" id="PTHR43681:SF1">
    <property type="entry name" value="SARCALUMENIN"/>
    <property type="match status" value="1"/>
</dbReference>
<evidence type="ECO:0000259" key="1">
    <source>
        <dbReference type="Pfam" id="PF00350"/>
    </source>
</evidence>
<dbReference type="PANTHER" id="PTHR43681">
    <property type="entry name" value="TRANSMEMBRANE GTPASE FZO"/>
    <property type="match status" value="1"/>
</dbReference>
<dbReference type="STRING" id="65357.A0A024G1Z5"/>
<dbReference type="InParanoid" id="A0A024G1Z5"/>
<organism evidence="2 3">
    <name type="scientific">Albugo candida</name>
    <dbReference type="NCBI Taxonomy" id="65357"/>
    <lineage>
        <taxon>Eukaryota</taxon>
        <taxon>Sar</taxon>
        <taxon>Stramenopiles</taxon>
        <taxon>Oomycota</taxon>
        <taxon>Peronosporomycetes</taxon>
        <taxon>Albuginales</taxon>
        <taxon>Albuginaceae</taxon>
        <taxon>Albugo</taxon>
    </lineage>
</organism>
<gene>
    <name evidence="2" type="ORF">BN9_015740</name>
</gene>
<accession>A0A024G1Z5</accession>
<dbReference type="InterPro" id="IPR045063">
    <property type="entry name" value="Dynamin_N"/>
</dbReference>
<dbReference type="InterPro" id="IPR051943">
    <property type="entry name" value="TRAFAC_Dynamin-like_GTPase"/>
</dbReference>
<protein>
    <recommendedName>
        <fullName evidence="1">Dynamin N-terminal domain-containing protein</fullName>
    </recommendedName>
</protein>
<proteinExistence type="predicted"/>
<dbReference type="EMBL" id="CAIX01000011">
    <property type="protein sequence ID" value="CCI40790.1"/>
    <property type="molecule type" value="Genomic_DNA"/>
</dbReference>
<dbReference type="Proteomes" id="UP000053237">
    <property type="component" value="Unassembled WGS sequence"/>
</dbReference>
<comment type="caution">
    <text evidence="2">The sequence shown here is derived from an EMBL/GenBank/DDBJ whole genome shotgun (WGS) entry which is preliminary data.</text>
</comment>
<evidence type="ECO:0000313" key="3">
    <source>
        <dbReference type="Proteomes" id="UP000053237"/>
    </source>
</evidence>
<dbReference type="Pfam" id="PF00350">
    <property type="entry name" value="Dynamin_N"/>
    <property type="match status" value="1"/>
</dbReference>
<dbReference type="InterPro" id="IPR027417">
    <property type="entry name" value="P-loop_NTPase"/>
</dbReference>
<evidence type="ECO:0000313" key="2">
    <source>
        <dbReference type="EMBL" id="CCI40790.1"/>
    </source>
</evidence>
<dbReference type="AlphaFoldDB" id="A0A024G1Z5"/>
<feature type="domain" description="Dynamin N-terminal" evidence="1">
    <location>
        <begin position="2"/>
        <end position="169"/>
    </location>
</feature>
<name>A0A024G1Z5_9STRA</name>
<reference evidence="2 3" key="1">
    <citation type="submission" date="2012-05" db="EMBL/GenBank/DDBJ databases">
        <title>Recombination and specialization in a pathogen metapopulation.</title>
        <authorList>
            <person name="Gardiner A."/>
            <person name="Kemen E."/>
            <person name="Schultz-Larsen T."/>
            <person name="MacLean D."/>
            <person name="Van Oosterhout C."/>
            <person name="Jones J.D.G."/>
        </authorList>
    </citation>
    <scope>NUCLEOTIDE SEQUENCE [LARGE SCALE GENOMIC DNA]</scope>
    <source>
        <strain evidence="2 3">Ac Nc2</strain>
    </source>
</reference>
<dbReference type="SUPFAM" id="SSF52540">
    <property type="entry name" value="P-loop containing nucleoside triphosphate hydrolases"/>
    <property type="match status" value="1"/>
</dbReference>
<keyword evidence="3" id="KW-1185">Reference proteome</keyword>